<accession>A0A8B8C5A0</accession>
<gene>
    <name evidence="2" type="primary">LOC111116168</name>
</gene>
<dbReference type="GeneID" id="111116168"/>
<protein>
    <submittedName>
        <fullName evidence="2">Uncharacterized protein LOC111116168</fullName>
    </submittedName>
</protein>
<evidence type="ECO:0000313" key="2">
    <source>
        <dbReference type="RefSeq" id="XP_022310877.1"/>
    </source>
</evidence>
<keyword evidence="1" id="KW-1185">Reference proteome</keyword>
<sequence length="438" mass="50204">MASADEESGTNSPWAYKSQPHDHPLVKELFDRHQNYPPLPVSFNVGLVSMDTNETARDIKTENIEVEIATDSVTLSGNVVRLNQVRYVVPFVMDNSPFILISINSGKHDPPSCLFYNIKPEDQFQTVAILNLMRKAKYDEIMKECKCDSDIAVTAVDFNRPRFSDYINCSVTSRPARNTFYVRVDKECMSFFPDQFQSKPELELFFWKEAGDLVVNRVLLVNDTKDIKFESNNTTVLVNNQEKIDEFKQVIVNNRSRTRQIYQDHGALVRHLVDSADDRAIRSTSGDSRNPSATFHTTYGSENWENELSTSRGTSFKDDFADIIERLNTAEFTLSGNETVSLEWIVVSDDIKNIITSDLIPPSEFQSAGLDPDDPEHFKRCLEAVEEKMMKEQRYDIALSHLKGMRDVFAANTKPSVKSFFRKDDLDILKMVYYRSWS</sequence>
<dbReference type="KEGG" id="cvn:111116168"/>
<reference evidence="2" key="1">
    <citation type="submission" date="2025-08" db="UniProtKB">
        <authorList>
            <consortium name="RefSeq"/>
        </authorList>
    </citation>
    <scope>IDENTIFICATION</scope>
    <source>
        <tissue evidence="2">Whole sample</tissue>
    </source>
</reference>
<dbReference type="OrthoDB" id="6148679at2759"/>
<dbReference type="AlphaFoldDB" id="A0A8B8C5A0"/>
<proteinExistence type="predicted"/>
<evidence type="ECO:0000313" key="1">
    <source>
        <dbReference type="Proteomes" id="UP000694844"/>
    </source>
</evidence>
<dbReference type="RefSeq" id="XP_022310877.1">
    <property type="nucleotide sequence ID" value="XM_022455169.1"/>
</dbReference>
<organism evidence="1 2">
    <name type="scientific">Crassostrea virginica</name>
    <name type="common">Eastern oyster</name>
    <dbReference type="NCBI Taxonomy" id="6565"/>
    <lineage>
        <taxon>Eukaryota</taxon>
        <taxon>Metazoa</taxon>
        <taxon>Spiralia</taxon>
        <taxon>Lophotrochozoa</taxon>
        <taxon>Mollusca</taxon>
        <taxon>Bivalvia</taxon>
        <taxon>Autobranchia</taxon>
        <taxon>Pteriomorphia</taxon>
        <taxon>Ostreida</taxon>
        <taxon>Ostreoidea</taxon>
        <taxon>Ostreidae</taxon>
        <taxon>Crassostrea</taxon>
    </lineage>
</organism>
<dbReference type="Proteomes" id="UP000694844">
    <property type="component" value="Chromosome 9"/>
</dbReference>
<name>A0A8B8C5A0_CRAVI</name>